<dbReference type="OrthoDB" id="10316336at2759"/>
<proteinExistence type="predicted"/>
<dbReference type="EMBL" id="FLRJ01000586">
    <property type="protein sequence ID" value="SBT73983.1"/>
    <property type="molecule type" value="Genomic_DNA"/>
</dbReference>
<sequence>MILLINYDMVHKFFLNNTNTNMAMAELAAQTPTPQIKSTCDSIFSHQHNSNSNFISICKTLLSYFQLCKVTRSLSNPDSCCGYANYWLNGKVRKENGESDADTSMFFNVLNDSLTWDTDSSKCRNYIYNIGDEIYKKMNILFTYYFNYNNFLINKNTKPDVSCTHARKSAEIYKENIVNCSIFEDEFCKTLKAFRGILMNHLVSLRICADEQDIILSVDNKMAESISQNQREESSQATTISASSFGTMIGVSLLSLFLYKVTPLGSWLSPRLGNLKKTLNIADNEVNESIFQYPESTESNYTNGDYNISYHFVENS</sequence>
<dbReference type="AlphaFoldDB" id="A0A1C3KJB0"/>
<evidence type="ECO:0000313" key="1">
    <source>
        <dbReference type="EMBL" id="SBT73983.1"/>
    </source>
</evidence>
<dbReference type="Pfam" id="PF05795">
    <property type="entry name" value="Plasmodium_Vir"/>
    <property type="match status" value="1"/>
</dbReference>
<dbReference type="Proteomes" id="UP000243200">
    <property type="component" value="Unassembled WGS sequence"/>
</dbReference>
<reference evidence="1 2" key="1">
    <citation type="submission" date="2016-06" db="EMBL/GenBank/DDBJ databases">
        <authorList>
            <consortium name="Pathogen Informatics"/>
        </authorList>
    </citation>
    <scope>NUCLEOTIDE SEQUENCE [LARGE SCALE GENOMIC DNA]</scope>
</reference>
<dbReference type="InterPro" id="IPR008780">
    <property type="entry name" value="Plasmodium_Vir"/>
</dbReference>
<gene>
    <name evidence="1" type="primary">PowCR01_000170300</name>
    <name evidence="1" type="ORF">POWCR01_000170300</name>
</gene>
<dbReference type="VEuPathDB" id="PlasmoDB:PocGH01_00133000"/>
<name>A0A1C3KJB0_PLAOA</name>
<accession>A0A1C3KJB0</accession>
<evidence type="ECO:0000313" key="2">
    <source>
        <dbReference type="Proteomes" id="UP000243200"/>
    </source>
</evidence>
<organism evidence="1 2">
    <name type="scientific">Plasmodium ovale</name>
    <name type="common">malaria parasite P. ovale</name>
    <dbReference type="NCBI Taxonomy" id="36330"/>
    <lineage>
        <taxon>Eukaryota</taxon>
        <taxon>Sar</taxon>
        <taxon>Alveolata</taxon>
        <taxon>Apicomplexa</taxon>
        <taxon>Aconoidasida</taxon>
        <taxon>Haemosporida</taxon>
        <taxon>Plasmodiidae</taxon>
        <taxon>Plasmodium</taxon>
        <taxon>Plasmodium (Plasmodium)</taxon>
    </lineage>
</organism>
<protein>
    <submittedName>
        <fullName evidence="1">PIR protein</fullName>
    </submittedName>
</protein>
<dbReference type="VEuPathDB" id="PlasmoDB:POWCR01_000170300"/>